<keyword evidence="2" id="KW-0479">Metal-binding</keyword>
<dbReference type="RefSeq" id="WP_123643522.1">
    <property type="nucleotide sequence ID" value="NZ_ML119090.1"/>
</dbReference>
<dbReference type="SUPFAM" id="SSF47741">
    <property type="entry name" value="CO dehydrogenase ISP C-domain like"/>
    <property type="match status" value="1"/>
</dbReference>
<keyword evidence="1" id="KW-0001">2Fe-2S</keyword>
<evidence type="ECO:0000256" key="2">
    <source>
        <dbReference type="ARBA" id="ARBA00022723"/>
    </source>
</evidence>
<dbReference type="GO" id="GO:0051537">
    <property type="term" value="F:2 iron, 2 sulfur cluster binding"/>
    <property type="evidence" value="ECO:0007669"/>
    <property type="project" value="UniProtKB-KW"/>
</dbReference>
<dbReference type="InterPro" id="IPR002888">
    <property type="entry name" value="2Fe-2S-bd"/>
</dbReference>
<accession>A0A3N2QRZ1</accession>
<gene>
    <name evidence="6" type="ORF">EAT49_17055</name>
</gene>
<dbReference type="CDD" id="cd00207">
    <property type="entry name" value="fer2"/>
    <property type="match status" value="1"/>
</dbReference>
<protein>
    <submittedName>
        <fullName evidence="6">(2Fe-2S)-binding protein</fullName>
    </submittedName>
</protein>
<dbReference type="Pfam" id="PF00111">
    <property type="entry name" value="Fer2"/>
    <property type="match status" value="1"/>
</dbReference>
<feature type="domain" description="2Fe-2S ferredoxin-type" evidence="5">
    <location>
        <begin position="1"/>
        <end position="77"/>
    </location>
</feature>
<dbReference type="Gene3D" id="3.10.20.30">
    <property type="match status" value="1"/>
</dbReference>
<dbReference type="Gene3D" id="1.10.150.120">
    <property type="entry name" value="[2Fe-2S]-binding domain"/>
    <property type="match status" value="1"/>
</dbReference>
<organism evidence="6 7">
    <name type="scientific">Histidinibacterium lentulum</name>
    <dbReference type="NCBI Taxonomy" id="2480588"/>
    <lineage>
        <taxon>Bacteria</taxon>
        <taxon>Pseudomonadati</taxon>
        <taxon>Pseudomonadota</taxon>
        <taxon>Alphaproteobacteria</taxon>
        <taxon>Rhodobacterales</taxon>
        <taxon>Paracoccaceae</taxon>
        <taxon>Histidinibacterium</taxon>
    </lineage>
</organism>
<evidence type="ECO:0000313" key="7">
    <source>
        <dbReference type="Proteomes" id="UP000268016"/>
    </source>
</evidence>
<dbReference type="GO" id="GO:0016491">
    <property type="term" value="F:oxidoreductase activity"/>
    <property type="evidence" value="ECO:0007669"/>
    <property type="project" value="InterPro"/>
</dbReference>
<dbReference type="InterPro" id="IPR012675">
    <property type="entry name" value="Beta-grasp_dom_sf"/>
</dbReference>
<proteinExistence type="predicted"/>
<dbReference type="PANTHER" id="PTHR44379">
    <property type="entry name" value="OXIDOREDUCTASE WITH IRON-SULFUR SUBUNIT"/>
    <property type="match status" value="1"/>
</dbReference>
<dbReference type="InterPro" id="IPR036010">
    <property type="entry name" value="2Fe-2S_ferredoxin-like_sf"/>
</dbReference>
<dbReference type="AlphaFoldDB" id="A0A3N2QRZ1"/>
<dbReference type="GO" id="GO:0046872">
    <property type="term" value="F:metal ion binding"/>
    <property type="evidence" value="ECO:0007669"/>
    <property type="project" value="UniProtKB-KW"/>
</dbReference>
<dbReference type="PANTHER" id="PTHR44379:SF6">
    <property type="entry name" value="BLR6046 PROTEIN"/>
    <property type="match status" value="1"/>
</dbReference>
<dbReference type="OrthoDB" id="9792018at2"/>
<evidence type="ECO:0000259" key="5">
    <source>
        <dbReference type="PROSITE" id="PS51085"/>
    </source>
</evidence>
<dbReference type="Pfam" id="PF01799">
    <property type="entry name" value="Fer2_2"/>
    <property type="match status" value="1"/>
</dbReference>
<dbReference type="InterPro" id="IPR001041">
    <property type="entry name" value="2Fe-2S_ferredoxin-type"/>
</dbReference>
<evidence type="ECO:0000256" key="3">
    <source>
        <dbReference type="ARBA" id="ARBA00023004"/>
    </source>
</evidence>
<dbReference type="Proteomes" id="UP000268016">
    <property type="component" value="Unassembled WGS sequence"/>
</dbReference>
<dbReference type="EMBL" id="RDRB01000010">
    <property type="protein sequence ID" value="ROT97983.1"/>
    <property type="molecule type" value="Genomic_DNA"/>
</dbReference>
<dbReference type="PROSITE" id="PS51085">
    <property type="entry name" value="2FE2S_FER_2"/>
    <property type="match status" value="1"/>
</dbReference>
<keyword evidence="4" id="KW-0411">Iron-sulfur</keyword>
<comment type="caution">
    <text evidence="6">The sequence shown here is derived from an EMBL/GenBank/DDBJ whole genome shotgun (WGS) entry which is preliminary data.</text>
</comment>
<evidence type="ECO:0000256" key="1">
    <source>
        <dbReference type="ARBA" id="ARBA00022714"/>
    </source>
</evidence>
<evidence type="ECO:0000313" key="6">
    <source>
        <dbReference type="EMBL" id="ROT97983.1"/>
    </source>
</evidence>
<dbReference type="InterPro" id="IPR036884">
    <property type="entry name" value="2Fe-2S-bd_dom_sf"/>
</dbReference>
<dbReference type="InterPro" id="IPR051452">
    <property type="entry name" value="Diverse_Oxidoreductases"/>
</dbReference>
<reference evidence="6 7" key="1">
    <citation type="submission" date="2018-10" db="EMBL/GenBank/DDBJ databases">
        <title>Histidinibacterium lentulum gen. nov., sp. nov., a marine bacterium from the culture broth of Picochlorum sp. 122.</title>
        <authorList>
            <person name="Wang G."/>
        </authorList>
    </citation>
    <scope>NUCLEOTIDE SEQUENCE [LARGE SCALE GENOMIC DNA]</scope>
    <source>
        <strain evidence="6 7">B17</strain>
    </source>
</reference>
<dbReference type="SUPFAM" id="SSF54292">
    <property type="entry name" value="2Fe-2S ferredoxin-like"/>
    <property type="match status" value="1"/>
</dbReference>
<keyword evidence="7" id="KW-1185">Reference proteome</keyword>
<evidence type="ECO:0000256" key="4">
    <source>
        <dbReference type="ARBA" id="ARBA00023014"/>
    </source>
</evidence>
<keyword evidence="3" id="KW-0408">Iron</keyword>
<sequence>MTLSFTVNGRAVSLDPTPDRPLLTALRENLGLKSARFGCGAESCGACTVLVDGVPRFACTLPVSDIDGRDIATAEGLETPEGDHPLLEAMLAHQAAQCGYCLPGILMRARAYLDAGGRADRAAIAEALDANLCRCGAHPRILDAVMDAARRMGTAA</sequence>
<name>A0A3N2QRZ1_9RHOB</name>